<accession>A0A1D1W225</accession>
<dbReference type="AlphaFoldDB" id="A0A1D1W225"/>
<evidence type="ECO:0000313" key="2">
    <source>
        <dbReference type="EMBL" id="GAV05394.1"/>
    </source>
</evidence>
<feature type="signal peptide" evidence="1">
    <location>
        <begin position="1"/>
        <end position="22"/>
    </location>
</feature>
<keyword evidence="3" id="KW-1185">Reference proteome</keyword>
<dbReference type="EMBL" id="BDGG01000012">
    <property type="protein sequence ID" value="GAV05394.1"/>
    <property type="molecule type" value="Genomic_DNA"/>
</dbReference>
<protein>
    <recommendedName>
        <fullName evidence="4">Fibronectin type-III domain-containing protein</fullName>
    </recommendedName>
</protein>
<evidence type="ECO:0008006" key="4">
    <source>
        <dbReference type="Google" id="ProtNLM"/>
    </source>
</evidence>
<comment type="caution">
    <text evidence="2">The sequence shown here is derived from an EMBL/GenBank/DDBJ whole genome shotgun (WGS) entry which is preliminary data.</text>
</comment>
<feature type="chain" id="PRO_5008899138" description="Fibronectin type-III domain-containing protein" evidence="1">
    <location>
        <begin position="23"/>
        <end position="359"/>
    </location>
</feature>
<sequence>MRRIIFGVRLLLLCLCVSIVTSAIVNPPAPATPSRPAYARYIARPPCPNQPVRQASWDVTNCDYWTSFCASNNIFNVWEEHRDVVAHSLCIPGDPPYAFGMNSYGQCNPFTFNEVSVVPTLINDVGIVQVTIPCNYPYNTIITGVASPKLRVTPLPTLIASQYKWFLTVIQSSNGDFSPNYIAPADDGSGRFQTTSQRPPFETIQVISVVAQDTFTNFLSNPINITFVIKTCQLRITGPASFTVCNDFGAGAQIPEAVYKISPSPPGPAISTVSSTTVVWNDPDLVSSTNGDTNTYVEAQQGGTFQVPSTLTTTPSITEVQVYNFTAVDTAAGSNFIMASRLITVEKWNCFYYEHRPDG</sequence>
<proteinExistence type="predicted"/>
<evidence type="ECO:0000256" key="1">
    <source>
        <dbReference type="SAM" id="SignalP"/>
    </source>
</evidence>
<evidence type="ECO:0000313" key="3">
    <source>
        <dbReference type="Proteomes" id="UP000186922"/>
    </source>
</evidence>
<organism evidence="2 3">
    <name type="scientific">Ramazzottius varieornatus</name>
    <name type="common">Water bear</name>
    <name type="synonym">Tardigrade</name>
    <dbReference type="NCBI Taxonomy" id="947166"/>
    <lineage>
        <taxon>Eukaryota</taxon>
        <taxon>Metazoa</taxon>
        <taxon>Ecdysozoa</taxon>
        <taxon>Tardigrada</taxon>
        <taxon>Eutardigrada</taxon>
        <taxon>Parachela</taxon>
        <taxon>Hypsibioidea</taxon>
        <taxon>Ramazzottiidae</taxon>
        <taxon>Ramazzottius</taxon>
    </lineage>
</organism>
<keyword evidence="1" id="KW-0732">Signal</keyword>
<name>A0A1D1W225_RAMVA</name>
<reference evidence="2 3" key="1">
    <citation type="journal article" date="2016" name="Nat. Commun.">
        <title>Extremotolerant tardigrade genome and improved radiotolerance of human cultured cells by tardigrade-unique protein.</title>
        <authorList>
            <person name="Hashimoto T."/>
            <person name="Horikawa D.D."/>
            <person name="Saito Y."/>
            <person name="Kuwahara H."/>
            <person name="Kozuka-Hata H."/>
            <person name="Shin-I T."/>
            <person name="Minakuchi Y."/>
            <person name="Ohishi K."/>
            <person name="Motoyama A."/>
            <person name="Aizu T."/>
            <person name="Enomoto A."/>
            <person name="Kondo K."/>
            <person name="Tanaka S."/>
            <person name="Hara Y."/>
            <person name="Koshikawa S."/>
            <person name="Sagara H."/>
            <person name="Miura T."/>
            <person name="Yokobori S."/>
            <person name="Miyagawa K."/>
            <person name="Suzuki Y."/>
            <person name="Kubo T."/>
            <person name="Oyama M."/>
            <person name="Kohara Y."/>
            <person name="Fujiyama A."/>
            <person name="Arakawa K."/>
            <person name="Katayama T."/>
            <person name="Toyoda A."/>
            <person name="Kunieda T."/>
        </authorList>
    </citation>
    <scope>NUCLEOTIDE SEQUENCE [LARGE SCALE GENOMIC DNA]</scope>
    <source>
        <strain evidence="2 3">YOKOZUNA-1</strain>
    </source>
</reference>
<gene>
    <name evidence="2" type="primary">RvY_15535-1</name>
    <name evidence="2" type="synonym">RvY_15535.1</name>
    <name evidence="2" type="ORF">RvY_15535</name>
</gene>
<dbReference type="Proteomes" id="UP000186922">
    <property type="component" value="Unassembled WGS sequence"/>
</dbReference>
<dbReference type="OrthoDB" id="10053566at2759"/>